<protein>
    <submittedName>
        <fullName evidence="1">Uncharacterized protein</fullName>
    </submittedName>
</protein>
<name>A0A9X9LWN6_GULGU</name>
<comment type="caution">
    <text evidence="1">The sequence shown here is derived from an EMBL/GenBank/DDBJ whole genome shotgun (WGS) entry which is preliminary data.</text>
</comment>
<dbReference type="AlphaFoldDB" id="A0A9X9LWN6"/>
<sequence>QETHKPQRPRSLQLDFCFVQSLRDSCCWGEETIFRTTSRSVTSNGRTAVGARELDQHGGGGGSRGIHGTQLKLFLNTQQFFLQDQLIPCAGSGANFSEAMAIVEHAFLKR</sequence>
<keyword evidence="2" id="KW-1185">Reference proteome</keyword>
<evidence type="ECO:0000313" key="2">
    <source>
        <dbReference type="Proteomes" id="UP000269945"/>
    </source>
</evidence>
<feature type="non-terminal residue" evidence="1">
    <location>
        <position position="1"/>
    </location>
</feature>
<dbReference type="EMBL" id="CYRY02024753">
    <property type="protein sequence ID" value="VCW98204.1"/>
    <property type="molecule type" value="Genomic_DNA"/>
</dbReference>
<gene>
    <name evidence="1" type="ORF">BN2614_LOCUS2</name>
</gene>
<dbReference type="Proteomes" id="UP000269945">
    <property type="component" value="Unassembled WGS sequence"/>
</dbReference>
<accession>A0A9X9LWN6</accession>
<evidence type="ECO:0000313" key="1">
    <source>
        <dbReference type="EMBL" id="VCW98204.1"/>
    </source>
</evidence>
<proteinExistence type="predicted"/>
<reference evidence="1 2" key="1">
    <citation type="submission" date="2018-10" db="EMBL/GenBank/DDBJ databases">
        <authorList>
            <person name="Ekblom R."/>
            <person name="Jareborg N."/>
        </authorList>
    </citation>
    <scope>NUCLEOTIDE SEQUENCE [LARGE SCALE GENOMIC DNA]</scope>
    <source>
        <tissue evidence="1">Muscle</tissue>
    </source>
</reference>
<organism evidence="1 2">
    <name type="scientific">Gulo gulo</name>
    <name type="common">Wolverine</name>
    <name type="synonym">Gluton</name>
    <dbReference type="NCBI Taxonomy" id="48420"/>
    <lineage>
        <taxon>Eukaryota</taxon>
        <taxon>Metazoa</taxon>
        <taxon>Chordata</taxon>
        <taxon>Craniata</taxon>
        <taxon>Vertebrata</taxon>
        <taxon>Euteleostomi</taxon>
        <taxon>Mammalia</taxon>
        <taxon>Eutheria</taxon>
        <taxon>Laurasiatheria</taxon>
        <taxon>Carnivora</taxon>
        <taxon>Caniformia</taxon>
        <taxon>Musteloidea</taxon>
        <taxon>Mustelidae</taxon>
        <taxon>Guloninae</taxon>
        <taxon>Gulo</taxon>
    </lineage>
</organism>